<reference evidence="2" key="1">
    <citation type="journal article" date="2016" name="Genome Announc.">
        <title>Complete Genome Sequence of Geobacillus thermoglucosidasius NCIMB 11955, the Progenitor of a Bioethanol Production Strain.</title>
        <authorList>
            <person name="Sheng L."/>
            <person name="Zhang Y."/>
            <person name="Minton N.P."/>
        </authorList>
    </citation>
    <scope>NUCLEOTIDE SEQUENCE [LARGE SCALE GENOMIC DNA]</scope>
    <source>
        <strain evidence="2">NCIMB 11955</strain>
    </source>
</reference>
<proteinExistence type="predicted"/>
<evidence type="ECO:0000313" key="2">
    <source>
        <dbReference type="Proteomes" id="UP000093052"/>
    </source>
</evidence>
<dbReference type="Proteomes" id="UP000093052">
    <property type="component" value="Plasmid pNCI001"/>
</dbReference>
<dbReference type="EMBL" id="CP016623">
    <property type="protein sequence ID" value="ANZ32276.1"/>
    <property type="molecule type" value="Genomic_DNA"/>
</dbReference>
<geneLocation type="plasmid" evidence="1 2">
    <name>pNCI001</name>
</geneLocation>
<sequence>MITVCQKHIKNGINLLNAPHVQKLSQKYWEHECIFCSEPAHFKLFYSTPYSASYRKFLSFSKNHSSLTG</sequence>
<gene>
    <name evidence="1" type="ORF">BCV53_19460</name>
</gene>
<name>A0AAN0YSZ7_PARTM</name>
<protein>
    <submittedName>
        <fullName evidence="1">Uncharacterized protein</fullName>
    </submittedName>
</protein>
<accession>A0AAN0YSZ7</accession>
<keyword evidence="1" id="KW-0614">Plasmid</keyword>
<keyword evidence="2" id="KW-1185">Reference proteome</keyword>
<organism evidence="1 2">
    <name type="scientific">Parageobacillus thermoglucosidasius</name>
    <name type="common">Geobacillus thermoglucosidasius</name>
    <dbReference type="NCBI Taxonomy" id="1426"/>
    <lineage>
        <taxon>Bacteria</taxon>
        <taxon>Bacillati</taxon>
        <taxon>Bacillota</taxon>
        <taxon>Bacilli</taxon>
        <taxon>Bacillales</taxon>
        <taxon>Anoxybacillaceae</taxon>
        <taxon>Parageobacillus</taxon>
    </lineage>
</organism>
<evidence type="ECO:0000313" key="1">
    <source>
        <dbReference type="EMBL" id="ANZ32276.1"/>
    </source>
</evidence>
<dbReference type="AlphaFoldDB" id="A0AAN0YSZ7"/>